<dbReference type="Proteomes" id="UP001152747">
    <property type="component" value="Unassembled WGS sequence"/>
</dbReference>
<accession>A0A9P1INJ6</accession>
<name>A0A9P1INJ6_9PELO</name>
<gene>
    <name evidence="2" type="ORF">CAMP_LOCUS9139</name>
</gene>
<feature type="compositionally biased region" description="Basic and acidic residues" evidence="1">
    <location>
        <begin position="87"/>
        <end position="96"/>
    </location>
</feature>
<sequence length="222" mass="24930">MSFRKRRNDDDNSDCESDDERRIPVAGDEEDEDGPSASKKSRNLWSDMLLEEQLLEKGQSINLEKGQKKQSTFHRGPESYVMPADAFQKKKQEEAKLQAANGSSSSQSTTIPPPPVVVITPANDDPFGDAPIAPAENFGVKKYDREEQLAKDDGNRVGWWSSGPGHANRNNRIMAGRDRKESPRFAPKTSELLSEKYSLASFLACELDKEQMYDIDKHNILI</sequence>
<evidence type="ECO:0000256" key="1">
    <source>
        <dbReference type="SAM" id="MobiDB-lite"/>
    </source>
</evidence>
<dbReference type="AlphaFoldDB" id="A0A9P1INJ6"/>
<comment type="caution">
    <text evidence="2">The sequence shown here is derived from an EMBL/GenBank/DDBJ whole genome shotgun (WGS) entry which is preliminary data.</text>
</comment>
<feature type="region of interest" description="Disordered" evidence="1">
    <location>
        <begin position="1"/>
        <end position="44"/>
    </location>
</feature>
<dbReference type="EMBL" id="CANHGI010000003">
    <property type="protein sequence ID" value="CAI5446502.1"/>
    <property type="molecule type" value="Genomic_DNA"/>
</dbReference>
<protein>
    <submittedName>
        <fullName evidence="2">Uncharacterized protein</fullName>
    </submittedName>
</protein>
<keyword evidence="3" id="KW-1185">Reference proteome</keyword>
<reference evidence="2" key="1">
    <citation type="submission" date="2022-11" db="EMBL/GenBank/DDBJ databases">
        <authorList>
            <person name="Kikuchi T."/>
        </authorList>
    </citation>
    <scope>NUCLEOTIDE SEQUENCE</scope>
    <source>
        <strain evidence="2">PS1010</strain>
    </source>
</reference>
<evidence type="ECO:0000313" key="2">
    <source>
        <dbReference type="EMBL" id="CAI5446502.1"/>
    </source>
</evidence>
<evidence type="ECO:0000313" key="3">
    <source>
        <dbReference type="Proteomes" id="UP001152747"/>
    </source>
</evidence>
<feature type="region of interest" description="Disordered" evidence="1">
    <location>
        <begin position="59"/>
        <end position="134"/>
    </location>
</feature>
<organism evidence="2 3">
    <name type="scientific">Caenorhabditis angaria</name>
    <dbReference type="NCBI Taxonomy" id="860376"/>
    <lineage>
        <taxon>Eukaryota</taxon>
        <taxon>Metazoa</taxon>
        <taxon>Ecdysozoa</taxon>
        <taxon>Nematoda</taxon>
        <taxon>Chromadorea</taxon>
        <taxon>Rhabditida</taxon>
        <taxon>Rhabditina</taxon>
        <taxon>Rhabditomorpha</taxon>
        <taxon>Rhabditoidea</taxon>
        <taxon>Rhabditidae</taxon>
        <taxon>Peloderinae</taxon>
        <taxon>Caenorhabditis</taxon>
    </lineage>
</organism>
<feature type="compositionally biased region" description="Low complexity" evidence="1">
    <location>
        <begin position="97"/>
        <end position="110"/>
    </location>
</feature>
<proteinExistence type="predicted"/>